<keyword evidence="2" id="KW-0732">Signal</keyword>
<name>A0ABQ6CF24_9HYPH</name>
<feature type="chain" id="PRO_5046456627" description="DUF2125 domain-containing protein" evidence="2">
    <location>
        <begin position="34"/>
        <end position="510"/>
    </location>
</feature>
<organism evidence="3 4">
    <name type="scientific">Labrys miyagiensis</name>
    <dbReference type="NCBI Taxonomy" id="346912"/>
    <lineage>
        <taxon>Bacteria</taxon>
        <taxon>Pseudomonadati</taxon>
        <taxon>Pseudomonadota</taxon>
        <taxon>Alphaproteobacteria</taxon>
        <taxon>Hyphomicrobiales</taxon>
        <taxon>Xanthobacteraceae</taxon>
        <taxon>Labrys</taxon>
    </lineage>
</organism>
<accession>A0ABQ6CF24</accession>
<protein>
    <recommendedName>
        <fullName evidence="5">DUF2125 domain-containing protein</fullName>
    </recommendedName>
</protein>
<evidence type="ECO:0000313" key="4">
    <source>
        <dbReference type="Proteomes" id="UP001156882"/>
    </source>
</evidence>
<evidence type="ECO:0000256" key="1">
    <source>
        <dbReference type="SAM" id="MobiDB-lite"/>
    </source>
</evidence>
<gene>
    <name evidence="3" type="ORF">GCM10007874_17870</name>
</gene>
<evidence type="ECO:0000313" key="3">
    <source>
        <dbReference type="EMBL" id="GLS18770.1"/>
    </source>
</evidence>
<sequence>MHAFGMKRRKLASLAALKGTLLAATLFAAPAFAQSVSADGAKQLQDSLTKTFGPALFDKGIVSITPQGSAYAVKLDLTPTFAHIKKSGVTVSMDPITYLATPNADGTYAVTSESPFNYSFAKTEGDDQSSVKFTAACKSSGTFDPKLSVFSSYETTCPSASAAVSSPQSDATVSVGAITSKITGVAGNGGGVTISTAGTMSDFVETIVGKDKPLTIKVTAKTATSESTAENFQIGTVLDIIGIAAKAGDKADIAAQQGDIKQKLTAALPLWNNLSGKVTLNGVNVDTPIGPVTLDSIEENVGLTGAVKQASYGLGIKYNGLKLPDTPVIPAWAGPLVPAQGNIALKFEGVDLDALARLAIQNFDVTKEPPIPDEVSAQALQIVMGGQPHVTLSPSTLSAPAGALSAEGSMNVFPDKKGTVIISTADLDKLSDALGKAQVPNMPMLVAFAKGLAKTADGKAVWAIDFDGDTKAVSINGQVLNPGTAPGGDDSDNGGNGAGGGDDNNNNNAQ</sequence>
<feature type="region of interest" description="Disordered" evidence="1">
    <location>
        <begin position="477"/>
        <end position="510"/>
    </location>
</feature>
<keyword evidence="4" id="KW-1185">Reference proteome</keyword>
<evidence type="ECO:0008006" key="5">
    <source>
        <dbReference type="Google" id="ProtNLM"/>
    </source>
</evidence>
<comment type="caution">
    <text evidence="3">The sequence shown here is derived from an EMBL/GenBank/DDBJ whole genome shotgun (WGS) entry which is preliminary data.</text>
</comment>
<proteinExistence type="predicted"/>
<feature type="signal peptide" evidence="2">
    <location>
        <begin position="1"/>
        <end position="33"/>
    </location>
</feature>
<reference evidence="4" key="1">
    <citation type="journal article" date="2019" name="Int. J. Syst. Evol. Microbiol.">
        <title>The Global Catalogue of Microorganisms (GCM) 10K type strain sequencing project: providing services to taxonomists for standard genome sequencing and annotation.</title>
        <authorList>
            <consortium name="The Broad Institute Genomics Platform"/>
            <consortium name="The Broad Institute Genome Sequencing Center for Infectious Disease"/>
            <person name="Wu L."/>
            <person name="Ma J."/>
        </authorList>
    </citation>
    <scope>NUCLEOTIDE SEQUENCE [LARGE SCALE GENOMIC DNA]</scope>
    <source>
        <strain evidence="4">NBRC 101365</strain>
    </source>
</reference>
<dbReference type="Proteomes" id="UP001156882">
    <property type="component" value="Unassembled WGS sequence"/>
</dbReference>
<evidence type="ECO:0000256" key="2">
    <source>
        <dbReference type="SAM" id="SignalP"/>
    </source>
</evidence>
<dbReference type="EMBL" id="BSPC01000015">
    <property type="protein sequence ID" value="GLS18770.1"/>
    <property type="molecule type" value="Genomic_DNA"/>
</dbReference>